<feature type="domain" description="PurM-like N-terminal" evidence="10">
    <location>
        <begin position="505"/>
        <end position="608"/>
    </location>
</feature>
<dbReference type="InterPro" id="IPR036921">
    <property type="entry name" value="PurM-like_N_sf"/>
</dbReference>
<evidence type="ECO:0000256" key="1">
    <source>
        <dbReference type="ARBA" id="ARBA00022490"/>
    </source>
</evidence>
<dbReference type="InterPro" id="IPR036676">
    <property type="entry name" value="PurM-like_C_sf"/>
</dbReference>
<dbReference type="InterPro" id="IPR041609">
    <property type="entry name" value="PurL_linker"/>
</dbReference>
<dbReference type="Pfam" id="PF00586">
    <property type="entry name" value="AIRS"/>
    <property type="match status" value="2"/>
</dbReference>
<feature type="domain" description="Phosphoribosylformylglycinamidine synthase linker" evidence="12">
    <location>
        <begin position="29"/>
        <end position="68"/>
    </location>
</feature>
<feature type="binding site" evidence="8">
    <location>
        <position position="132"/>
    </location>
    <ligand>
        <name>Mg(2+)</name>
        <dbReference type="ChEBI" id="CHEBI:18420"/>
        <label>2</label>
    </ligand>
</feature>
<feature type="binding site" evidence="8">
    <location>
        <position position="131"/>
    </location>
    <ligand>
        <name>substrate</name>
    </ligand>
</feature>
<evidence type="ECO:0000256" key="2">
    <source>
        <dbReference type="ARBA" id="ARBA00022598"/>
    </source>
</evidence>
<dbReference type="Proteomes" id="UP001277761">
    <property type="component" value="Unassembled WGS sequence"/>
</dbReference>
<accession>A0ABU4VMS8</accession>
<gene>
    <name evidence="8 13" type="primary">purL</name>
    <name evidence="13" type="ORF">SK069_11350</name>
</gene>
<keyword evidence="1 8" id="KW-0963">Cytoplasm</keyword>
<protein>
    <recommendedName>
        <fullName evidence="8">Phosphoribosylformylglycinamidine synthase subunit PurL</fullName>
        <shortName evidence="8">FGAM synthase</shortName>
        <ecNumber evidence="8">6.3.5.3</ecNumber>
    </recommendedName>
    <alternativeName>
        <fullName evidence="8">Formylglycinamide ribonucleotide amidotransferase subunit II</fullName>
        <shortName evidence="8">FGAR amidotransferase II</shortName>
        <shortName evidence="8">FGAR-AT II</shortName>
    </alternativeName>
    <alternativeName>
        <fullName evidence="8">Glutamine amidotransferase PurL</fullName>
    </alternativeName>
    <alternativeName>
        <fullName evidence="8">Phosphoribosylformylglycinamidine synthase subunit II</fullName>
    </alternativeName>
</protein>
<dbReference type="Pfam" id="PF02769">
    <property type="entry name" value="AIRS_C"/>
    <property type="match status" value="2"/>
</dbReference>
<keyword evidence="6 8" id="KW-0067">ATP-binding</keyword>
<feature type="region of interest" description="Disordered" evidence="9">
    <location>
        <begin position="1"/>
        <end position="23"/>
    </location>
</feature>
<name>A0ABU4VMS8_9ACTN</name>
<feature type="binding site" evidence="8">
    <location>
        <position position="298"/>
    </location>
    <ligand>
        <name>Mg(2+)</name>
        <dbReference type="ChEBI" id="CHEBI:18420"/>
        <label>2</label>
    </ligand>
</feature>
<comment type="caution">
    <text evidence="13">The sequence shown here is derived from an EMBL/GenBank/DDBJ whole genome shotgun (WGS) entry which is preliminary data.</text>
</comment>
<dbReference type="CDD" id="cd02204">
    <property type="entry name" value="PurL_repeat2"/>
    <property type="match status" value="1"/>
</dbReference>
<dbReference type="NCBIfam" id="NF002290">
    <property type="entry name" value="PRK01213.1"/>
    <property type="match status" value="1"/>
</dbReference>
<dbReference type="Gene3D" id="3.90.650.10">
    <property type="entry name" value="PurM-like C-terminal domain"/>
    <property type="match status" value="2"/>
</dbReference>
<comment type="catalytic activity">
    <reaction evidence="8">
        <text>N(2)-formyl-N(1)-(5-phospho-beta-D-ribosyl)glycinamide + L-glutamine + ATP + H2O = 2-formamido-N(1)-(5-O-phospho-beta-D-ribosyl)acetamidine + L-glutamate + ADP + phosphate + H(+)</text>
        <dbReference type="Rhea" id="RHEA:17129"/>
        <dbReference type="ChEBI" id="CHEBI:15377"/>
        <dbReference type="ChEBI" id="CHEBI:15378"/>
        <dbReference type="ChEBI" id="CHEBI:29985"/>
        <dbReference type="ChEBI" id="CHEBI:30616"/>
        <dbReference type="ChEBI" id="CHEBI:43474"/>
        <dbReference type="ChEBI" id="CHEBI:58359"/>
        <dbReference type="ChEBI" id="CHEBI:147286"/>
        <dbReference type="ChEBI" id="CHEBI:147287"/>
        <dbReference type="ChEBI" id="CHEBI:456216"/>
        <dbReference type="EC" id="6.3.5.3"/>
    </reaction>
</comment>
<keyword evidence="5 8" id="KW-0658">Purine biosynthesis</keyword>
<comment type="pathway">
    <text evidence="8">Purine metabolism; IMP biosynthesis via de novo pathway; 5-amino-1-(5-phospho-D-ribosyl)imidazole from N(2)-formyl-N(1)-(5-phospho-D-ribosyl)glycinamide: step 1/2.</text>
</comment>
<dbReference type="InterPro" id="IPR016188">
    <property type="entry name" value="PurM-like_N"/>
</dbReference>
<dbReference type="SUPFAM" id="SSF55326">
    <property type="entry name" value="PurM N-terminal domain-like"/>
    <property type="match status" value="2"/>
</dbReference>
<evidence type="ECO:0000259" key="12">
    <source>
        <dbReference type="Pfam" id="PF18072"/>
    </source>
</evidence>
<feature type="binding site" evidence="8">
    <location>
        <position position="108"/>
    </location>
    <ligand>
        <name>Mg(2+)</name>
        <dbReference type="ChEBI" id="CHEBI:18420"/>
        <label>1</label>
    </ligand>
</feature>
<comment type="similarity">
    <text evidence="8">Belongs to the FGAMS family.</text>
</comment>
<proteinExistence type="inferred from homology"/>
<sequence>MSDAPLPTAREVAADATPVGTPPGVEQAIALGLTADEYALVTEKLGREPVQVELAMFSLMWSEHCSYKHSKPLLRTLPTEGPALVLGPGENAGAVDVGDGWLITFKVESHNHPSAVEPFQGAATGVGGILRDIFALGARPIAVLDALRFGDVDDVDEDGEPTAGAIRSRFLLDGAVRGIGHYGNSIGVPNIGGDVYFEGPYETNCLVNAMALGLVERERLTLSAATGVGNVVVLFGASTGADGIGGASVLASAELVGGDDGAESMRPTVQVGDPFEESKLVECCLELLDKGLLVSLQDLGAAGLTSSASEMASKGEVGLDLDVSLVPRRQEGLEPFEVMVSESQERMLCVVTPDKVDEVVAITDKWDVHGTAIGVVTDSRRFRVFDGDELVGDMPVPALVDDCPVYAIHPERPAGGPAALYPAPPARLAPDTTPQETLLALLASPNVASRRPLFEQYDCVVQSRTVKRPGEADAAVLMVPGPAGPNGPLPADRRPALDAPVPGVGVSIDGSGRRVAADPYTGTAWNVLECAANLACVGAEPLGLTNNLNFGNPEKPHIAWQLTEAVRGLGDACRVTGAPVVGGNVSLYNEGTTGPIYPTPVVGMVGKVPDVRAAAPLGFQRDGDAVALVGWNVLPTLEASELAKLRGQELPDGLPEVDLDHAQRVIAAVRDAVRAGELSSAHDVAEGGFLTAIAECCIAGGRGWRHEVDAEHAGDGLSDAILFGEWPAGFIVSGSREALDRLGEQVPLDVFGTVGGDRLELTAGPTTISLSLDELREAHGALARFFA</sequence>
<feature type="active site" evidence="8">
    <location>
        <position position="64"/>
    </location>
</feature>
<feature type="binding site" evidence="8">
    <location>
        <position position="583"/>
    </location>
    <ligand>
        <name>ATP</name>
        <dbReference type="ChEBI" id="CHEBI:30616"/>
    </ligand>
</feature>
<dbReference type="EMBL" id="JAXAVX010000005">
    <property type="protein sequence ID" value="MDX8152193.1"/>
    <property type="molecule type" value="Genomic_DNA"/>
</dbReference>
<feature type="binding site" evidence="8">
    <location>
        <position position="546"/>
    </location>
    <ligand>
        <name>ATP</name>
        <dbReference type="ChEBI" id="CHEBI:30616"/>
    </ligand>
</feature>
<feature type="domain" description="PurM-like C-terminal" evidence="11">
    <location>
        <begin position="228"/>
        <end position="385"/>
    </location>
</feature>
<evidence type="ECO:0000256" key="5">
    <source>
        <dbReference type="ARBA" id="ARBA00022755"/>
    </source>
</evidence>
<evidence type="ECO:0000256" key="3">
    <source>
        <dbReference type="ARBA" id="ARBA00022723"/>
    </source>
</evidence>
<dbReference type="SUPFAM" id="SSF56042">
    <property type="entry name" value="PurM C-terminal domain-like"/>
    <property type="match status" value="2"/>
</dbReference>
<comment type="caution">
    <text evidence="8">Lacks conserved residue(s) required for the propagation of feature annotation.</text>
</comment>
<dbReference type="PANTHER" id="PTHR43555:SF1">
    <property type="entry name" value="PHOSPHORIBOSYLFORMYLGLYCINAMIDINE SYNTHASE SUBUNIT PURL"/>
    <property type="match status" value="1"/>
</dbReference>
<keyword evidence="14" id="KW-1185">Reference proteome</keyword>
<evidence type="ECO:0000256" key="6">
    <source>
        <dbReference type="ARBA" id="ARBA00022840"/>
    </source>
</evidence>
<dbReference type="CDD" id="cd02203">
    <property type="entry name" value="PurL_repeat1"/>
    <property type="match status" value="1"/>
</dbReference>
<dbReference type="InterPro" id="IPR010918">
    <property type="entry name" value="PurM-like_C_dom"/>
</dbReference>
<dbReference type="PANTHER" id="PTHR43555">
    <property type="entry name" value="PHOSPHORIBOSYLFORMYLGLYCINAMIDINE SYNTHASE SUBUNIT PURL"/>
    <property type="match status" value="1"/>
</dbReference>
<feature type="binding site" evidence="8">
    <location>
        <position position="106"/>
    </location>
    <ligand>
        <name>ATP</name>
        <dbReference type="ChEBI" id="CHEBI:30616"/>
    </ligand>
</feature>
<comment type="subcellular location">
    <subcellularLocation>
        <location evidence="8">Cytoplasm</location>
    </subcellularLocation>
</comment>
<dbReference type="HAMAP" id="MF_00420">
    <property type="entry name" value="PurL_2"/>
    <property type="match status" value="1"/>
</dbReference>
<feature type="binding site" evidence="8">
    <location>
        <position position="584"/>
    </location>
    <ligand>
        <name>Mg(2+)</name>
        <dbReference type="ChEBI" id="CHEBI:18420"/>
        <label>1</label>
    </ligand>
</feature>
<evidence type="ECO:0000259" key="10">
    <source>
        <dbReference type="Pfam" id="PF00586"/>
    </source>
</evidence>
<feature type="binding site" evidence="8">
    <location>
        <begin position="342"/>
        <end position="344"/>
    </location>
    <ligand>
        <name>substrate</name>
    </ligand>
</feature>
<evidence type="ECO:0000256" key="9">
    <source>
        <dbReference type="SAM" id="MobiDB-lite"/>
    </source>
</evidence>
<dbReference type="InterPro" id="IPR010074">
    <property type="entry name" value="PRibForGlyAmidine_synth_PurL"/>
</dbReference>
<dbReference type="RefSeq" id="WP_319954349.1">
    <property type="nucleotide sequence ID" value="NZ_JAXAVX010000005.1"/>
</dbReference>
<dbReference type="Pfam" id="PF18072">
    <property type="entry name" value="FGAR-AT_linker"/>
    <property type="match status" value="1"/>
</dbReference>
<comment type="function">
    <text evidence="8">Part of the phosphoribosylformylglycinamidine synthase complex involved in the purines biosynthetic pathway. Catalyzes the ATP-dependent conversion of formylglycinamide ribonucleotide (FGAR) and glutamine to yield formylglycinamidine ribonucleotide (FGAM) and glutamate. The FGAM synthase complex is composed of three subunits. PurQ produces an ammonia molecule by converting glutamine to glutamate. PurL transfers the ammonia molecule to FGAR to form FGAM in an ATP-dependent manner. PurS interacts with PurQ and PurL and is thought to assist in the transfer of the ammonia molecule from PurQ to PurL.</text>
</comment>
<organism evidence="13 14">
    <name type="scientific">Patulibacter brassicae</name>
    <dbReference type="NCBI Taxonomy" id="1705717"/>
    <lineage>
        <taxon>Bacteria</taxon>
        <taxon>Bacillati</taxon>
        <taxon>Actinomycetota</taxon>
        <taxon>Thermoleophilia</taxon>
        <taxon>Solirubrobacterales</taxon>
        <taxon>Patulibacteraceae</taxon>
        <taxon>Patulibacter</taxon>
    </lineage>
</organism>
<dbReference type="Gene3D" id="3.30.1330.10">
    <property type="entry name" value="PurM-like, N-terminal domain"/>
    <property type="match status" value="2"/>
</dbReference>
<feature type="domain" description="PurM-like N-terminal" evidence="10">
    <location>
        <begin position="89"/>
        <end position="215"/>
    </location>
</feature>
<evidence type="ECO:0000313" key="13">
    <source>
        <dbReference type="EMBL" id="MDX8152193.1"/>
    </source>
</evidence>
<dbReference type="GO" id="GO:0004642">
    <property type="term" value="F:phosphoribosylformylglycinamidine synthase activity"/>
    <property type="evidence" value="ECO:0007669"/>
    <property type="project" value="UniProtKB-EC"/>
</dbReference>
<evidence type="ECO:0000256" key="7">
    <source>
        <dbReference type="ARBA" id="ARBA00022842"/>
    </source>
</evidence>
<feature type="binding site" evidence="8">
    <location>
        <begin position="109"/>
        <end position="112"/>
    </location>
    <ligand>
        <name>substrate</name>
    </ligand>
</feature>
<feature type="active site" description="Proton acceptor" evidence="8">
    <location>
        <position position="110"/>
    </location>
</feature>
<keyword evidence="7 8" id="KW-0460">Magnesium</keyword>
<keyword evidence="4 8" id="KW-0547">Nucleotide-binding</keyword>
<evidence type="ECO:0000256" key="8">
    <source>
        <dbReference type="HAMAP-Rule" id="MF_00420"/>
    </source>
</evidence>
<evidence type="ECO:0000313" key="14">
    <source>
        <dbReference type="Proteomes" id="UP001277761"/>
    </source>
</evidence>
<reference evidence="13 14" key="1">
    <citation type="submission" date="2023-11" db="EMBL/GenBank/DDBJ databases">
        <authorList>
            <person name="Xu M."/>
            <person name="Jiang T."/>
        </authorList>
    </citation>
    <scope>NUCLEOTIDE SEQUENCE [LARGE SCALE GENOMIC DNA]</scope>
    <source>
        <strain evidence="13 14">SD</strain>
    </source>
</reference>
<evidence type="ECO:0000256" key="4">
    <source>
        <dbReference type="ARBA" id="ARBA00022741"/>
    </source>
</evidence>
<dbReference type="PIRSF" id="PIRSF001587">
    <property type="entry name" value="FGAM_synthase_II"/>
    <property type="match status" value="1"/>
</dbReference>
<feature type="binding site" evidence="8">
    <location>
        <position position="270"/>
    </location>
    <ligand>
        <name>substrate</name>
    </ligand>
</feature>
<keyword evidence="2 8" id="KW-0436">Ligase</keyword>
<dbReference type="NCBIfam" id="TIGR01736">
    <property type="entry name" value="FGAM_synth_II"/>
    <property type="match status" value="1"/>
</dbReference>
<dbReference type="EC" id="6.3.5.3" evidence="8"/>
<feature type="binding site" evidence="8">
    <location>
        <position position="586"/>
    </location>
    <ligand>
        <name>substrate</name>
    </ligand>
</feature>
<keyword evidence="3 8" id="KW-0479">Metal-binding</keyword>
<feature type="binding site" evidence="8">
    <location>
        <position position="67"/>
    </location>
    <ligand>
        <name>ATP</name>
        <dbReference type="ChEBI" id="CHEBI:30616"/>
    </ligand>
</feature>
<feature type="domain" description="PurM-like C-terminal" evidence="11">
    <location>
        <begin position="621"/>
        <end position="709"/>
    </location>
</feature>
<comment type="subunit">
    <text evidence="8">Monomer. Part of the FGAM synthase complex composed of 1 PurL, 1 PurQ and 2 PurS subunits.</text>
</comment>
<evidence type="ECO:0000259" key="11">
    <source>
        <dbReference type="Pfam" id="PF02769"/>
    </source>
</evidence>